<feature type="active site" description="Proton acceptor" evidence="3">
    <location>
        <position position="85"/>
    </location>
</feature>
<feature type="site" description="Important for substrate specificity" evidence="3">
    <location>
        <position position="26"/>
    </location>
</feature>
<dbReference type="SUPFAM" id="SSF52972">
    <property type="entry name" value="ITPase-like"/>
    <property type="match status" value="1"/>
</dbReference>
<dbReference type="EMBL" id="QOQW01000009">
    <property type="protein sequence ID" value="RCK79945.1"/>
    <property type="molecule type" value="Genomic_DNA"/>
</dbReference>
<evidence type="ECO:0000313" key="4">
    <source>
        <dbReference type="EMBL" id="RCK79945.1"/>
    </source>
</evidence>
<sequence>MTPAPSPASGSARPLPRLLLASQSPRRKAILAELGVPFEVIRSPYQERAEDVEHLTPVEQAGKLASLKAFHAAKNLHDGLVIGADTIVVVDETILGKPRDPDDARRMLESLSGRAHQVITGLALVDPVGLRTVSRAEITKVFFKELSDREIRHYVNSPEPYDKAGAYAIQGLAALFVERIEGCYFNVVGFPIMAFSRLIKELGHDLLDWIKESRHA</sequence>
<comment type="catalytic activity">
    <reaction evidence="3">
        <text>UTP + H2O = UMP + diphosphate + H(+)</text>
        <dbReference type="Rhea" id="RHEA:29395"/>
        <dbReference type="ChEBI" id="CHEBI:15377"/>
        <dbReference type="ChEBI" id="CHEBI:15378"/>
        <dbReference type="ChEBI" id="CHEBI:33019"/>
        <dbReference type="ChEBI" id="CHEBI:46398"/>
        <dbReference type="ChEBI" id="CHEBI:57865"/>
        <dbReference type="EC" id="3.6.1.9"/>
    </reaction>
</comment>
<gene>
    <name evidence="4" type="ORF">OZSIB_3814</name>
</gene>
<keyword evidence="2 3" id="KW-0378">Hydrolase</keyword>
<keyword evidence="3" id="KW-0963">Cytoplasm</keyword>
<comment type="subcellular location">
    <subcellularLocation>
        <location evidence="3">Cytoplasm</location>
    </subcellularLocation>
</comment>
<name>A0A367ZP83_9BACT</name>
<dbReference type="PANTHER" id="PTHR43213">
    <property type="entry name" value="BIFUNCTIONAL DTTP/UTP PYROPHOSPHATASE/METHYLTRANSFERASE PROTEIN-RELATED"/>
    <property type="match status" value="1"/>
</dbReference>
<dbReference type="HAMAP" id="MF_00528">
    <property type="entry name" value="Maf"/>
    <property type="match status" value="1"/>
</dbReference>
<keyword evidence="3" id="KW-0546">Nucleotide metabolism</keyword>
<dbReference type="NCBIfam" id="TIGR00172">
    <property type="entry name" value="maf"/>
    <property type="match status" value="1"/>
</dbReference>
<dbReference type="InterPro" id="IPR003697">
    <property type="entry name" value="Maf-like"/>
</dbReference>
<comment type="similarity">
    <text evidence="3">Belongs to the Maf family. YhdE subfamily.</text>
</comment>
<comment type="caution">
    <text evidence="3">Lacks conserved residue(s) required for the propagation of feature annotation.</text>
</comment>
<comment type="cofactor">
    <cofactor evidence="1 3">
        <name>a divalent metal cation</name>
        <dbReference type="ChEBI" id="CHEBI:60240"/>
    </cofactor>
</comment>
<dbReference type="PIRSF" id="PIRSF006305">
    <property type="entry name" value="Maf"/>
    <property type="match status" value="1"/>
</dbReference>
<dbReference type="GO" id="GO:0005737">
    <property type="term" value="C:cytoplasm"/>
    <property type="evidence" value="ECO:0007669"/>
    <property type="project" value="UniProtKB-SubCell"/>
</dbReference>
<dbReference type="Pfam" id="PF02545">
    <property type="entry name" value="Maf"/>
    <property type="match status" value="1"/>
</dbReference>
<organism evidence="4 5">
    <name type="scientific">Candidatus Ozemobacter sibiricus</name>
    <dbReference type="NCBI Taxonomy" id="2268124"/>
    <lineage>
        <taxon>Bacteria</taxon>
        <taxon>Candidatus Ozemobacteria</taxon>
        <taxon>Candidatus Ozemobacterales</taxon>
        <taxon>Candidatus Ozemobacteraceae</taxon>
        <taxon>Candidatus Ozemobacter</taxon>
    </lineage>
</organism>
<proteinExistence type="inferred from homology"/>
<feature type="site" description="Important for substrate specificity" evidence="3">
    <location>
        <position position="170"/>
    </location>
</feature>
<evidence type="ECO:0000256" key="2">
    <source>
        <dbReference type="ARBA" id="ARBA00022801"/>
    </source>
</evidence>
<dbReference type="GO" id="GO:0036221">
    <property type="term" value="F:UTP diphosphatase activity"/>
    <property type="evidence" value="ECO:0007669"/>
    <property type="project" value="RHEA"/>
</dbReference>
<dbReference type="GO" id="GO:0036218">
    <property type="term" value="F:dTTP diphosphatase activity"/>
    <property type="evidence" value="ECO:0007669"/>
    <property type="project" value="RHEA"/>
</dbReference>
<comment type="catalytic activity">
    <reaction evidence="3">
        <text>dTTP + H2O = dTMP + diphosphate + H(+)</text>
        <dbReference type="Rhea" id="RHEA:28534"/>
        <dbReference type="ChEBI" id="CHEBI:15377"/>
        <dbReference type="ChEBI" id="CHEBI:15378"/>
        <dbReference type="ChEBI" id="CHEBI:33019"/>
        <dbReference type="ChEBI" id="CHEBI:37568"/>
        <dbReference type="ChEBI" id="CHEBI:63528"/>
        <dbReference type="EC" id="3.6.1.9"/>
    </reaction>
</comment>
<evidence type="ECO:0000313" key="5">
    <source>
        <dbReference type="Proteomes" id="UP000252355"/>
    </source>
</evidence>
<comment type="caution">
    <text evidence="4">The sequence shown here is derived from an EMBL/GenBank/DDBJ whole genome shotgun (WGS) entry which is preliminary data.</text>
</comment>
<reference evidence="4 5" key="1">
    <citation type="submission" date="2018-05" db="EMBL/GenBank/DDBJ databases">
        <title>A metagenomic window into the 2 km-deep terrestrial subsurface aquifer revealed taxonomically and functionally diverse microbial community comprising novel uncultured bacterial lineages.</title>
        <authorList>
            <person name="Kadnikov V.V."/>
            <person name="Mardanov A.V."/>
            <person name="Beletsky A.V."/>
            <person name="Banks D."/>
            <person name="Pimenov N.V."/>
            <person name="Frank Y.A."/>
            <person name="Karnachuk O.V."/>
            <person name="Ravin N.V."/>
        </authorList>
    </citation>
    <scope>NUCLEOTIDE SEQUENCE [LARGE SCALE GENOMIC DNA]</scope>
    <source>
        <strain evidence="4">BY5</strain>
    </source>
</reference>
<dbReference type="AlphaFoldDB" id="A0A367ZP83"/>
<dbReference type="InterPro" id="IPR029001">
    <property type="entry name" value="ITPase-like_fam"/>
</dbReference>
<evidence type="ECO:0000256" key="3">
    <source>
        <dbReference type="HAMAP-Rule" id="MF_00528"/>
    </source>
</evidence>
<dbReference type="CDD" id="cd00555">
    <property type="entry name" value="Maf"/>
    <property type="match status" value="1"/>
</dbReference>
<dbReference type="PANTHER" id="PTHR43213:SF5">
    <property type="entry name" value="BIFUNCTIONAL DTTP_UTP PYROPHOSPHATASE_METHYLTRANSFERASE PROTEIN-RELATED"/>
    <property type="match status" value="1"/>
</dbReference>
<dbReference type="EC" id="3.6.1.9" evidence="3"/>
<dbReference type="Gene3D" id="3.90.950.10">
    <property type="match status" value="1"/>
</dbReference>
<accession>A0A367ZP83</accession>
<feature type="site" description="Important for substrate specificity" evidence="3">
    <location>
        <position position="86"/>
    </location>
</feature>
<dbReference type="Proteomes" id="UP000252355">
    <property type="component" value="Unassembled WGS sequence"/>
</dbReference>
<comment type="function">
    <text evidence="3">Nucleoside triphosphate pyrophosphatase that hydrolyzes dTTP and UTP. May have a dual role in cell division arrest and in preventing the incorporation of modified nucleotides into cellular nucleic acids.</text>
</comment>
<evidence type="ECO:0000256" key="1">
    <source>
        <dbReference type="ARBA" id="ARBA00001968"/>
    </source>
</evidence>
<protein>
    <recommendedName>
        <fullName evidence="3">dTTP/UTP pyrophosphatase</fullName>
        <shortName evidence="3">dTTPase/UTPase</shortName>
        <ecNumber evidence="3">3.6.1.9</ecNumber>
    </recommendedName>
    <alternativeName>
        <fullName evidence="3">Nucleoside triphosphate pyrophosphatase</fullName>
    </alternativeName>
    <alternativeName>
        <fullName evidence="3">Nucleotide pyrophosphatase</fullName>
        <shortName evidence="3">Nucleotide PPase</shortName>
    </alternativeName>
</protein>
<dbReference type="GO" id="GO:0009117">
    <property type="term" value="P:nucleotide metabolic process"/>
    <property type="evidence" value="ECO:0007669"/>
    <property type="project" value="UniProtKB-KW"/>
</dbReference>